<dbReference type="EMBL" id="CP054719">
    <property type="protein sequence ID" value="QOL20357.1"/>
    <property type="molecule type" value="Genomic_DNA"/>
</dbReference>
<evidence type="ECO:0000313" key="2">
    <source>
        <dbReference type="EMBL" id="QOL20357.1"/>
    </source>
</evidence>
<keyword evidence="1" id="KW-0732">Signal</keyword>
<feature type="signal peptide" evidence="1">
    <location>
        <begin position="1"/>
        <end position="20"/>
    </location>
</feature>
<protein>
    <submittedName>
        <fullName evidence="2">Uncharacterized protein</fullName>
    </submittedName>
</protein>
<evidence type="ECO:0000256" key="1">
    <source>
        <dbReference type="SAM" id="SignalP"/>
    </source>
</evidence>
<keyword evidence="3" id="KW-1185">Reference proteome</keyword>
<dbReference type="KEGG" id="pbal:CPBP_01149"/>
<accession>A0A7L9RUR8</accession>
<gene>
    <name evidence="2" type="ORF">CPBP_01149</name>
</gene>
<reference evidence="2 3" key="1">
    <citation type="submission" date="2020-06" db="EMBL/GenBank/DDBJ databases">
        <title>The endosymbiont of the kinetoplastid Bodo saltans is a Paracaedibacter-like alpha-proteobacterium possessing a putative toxin-antitoxin system.</title>
        <authorList>
            <person name="Midha S."/>
            <person name="Rigden D.J."/>
            <person name="Siozios S."/>
            <person name="Hurst G.D.D."/>
            <person name="Jackson A.P."/>
        </authorList>
    </citation>
    <scope>NUCLEOTIDE SEQUENCE [LARGE SCALE GENOMIC DNA]</scope>
    <source>
        <strain evidence="2">Lake Konstanz</strain>
    </source>
</reference>
<evidence type="ECO:0000313" key="3">
    <source>
        <dbReference type="Proteomes" id="UP000594001"/>
    </source>
</evidence>
<name>A0A7L9RUR8_9PROT</name>
<feature type="chain" id="PRO_5032480149" evidence="1">
    <location>
        <begin position="21"/>
        <end position="212"/>
    </location>
</feature>
<sequence>MVKKLLFTAALISTTFGAEAQLFTEVLNNKSPQTTPTKIVRSEHKTTTRVALEGNVNFPSIRFKDEPLSAQFNIPIQIEGDSYFLTLTFRGVGFGLDKFNKALVKMTLGIDRGNASFEDNSVQDEIVLSFNEVGEFNCINPGQPNQTNSAIALRIRPEKFTDQTPRGVIVHNTPTRILMVHGHRIELNFSGMTGYDSNSYISKVDIEGTNKH</sequence>
<dbReference type="Proteomes" id="UP000594001">
    <property type="component" value="Chromosome"/>
</dbReference>
<dbReference type="AlphaFoldDB" id="A0A7L9RUR8"/>
<proteinExistence type="predicted"/>
<organism evidence="2 3">
    <name type="scientific">Candidatus Bodocaedibacter vickermanii</name>
    <dbReference type="NCBI Taxonomy" id="2741701"/>
    <lineage>
        <taxon>Bacteria</taxon>
        <taxon>Pseudomonadati</taxon>
        <taxon>Pseudomonadota</taxon>
        <taxon>Alphaproteobacteria</taxon>
        <taxon>Holosporales</taxon>
        <taxon>Candidatus Paracaedibacteraceae</taxon>
        <taxon>Candidatus Bodocaedibacter</taxon>
    </lineage>
</organism>
<dbReference type="RefSeq" id="WP_350331907.1">
    <property type="nucleotide sequence ID" value="NZ_CP054719.1"/>
</dbReference>